<evidence type="ECO:0000256" key="4">
    <source>
        <dbReference type="ARBA" id="ARBA00020837"/>
    </source>
</evidence>
<evidence type="ECO:0000256" key="10">
    <source>
        <dbReference type="PIRNR" id="PIRNR010130"/>
    </source>
</evidence>
<keyword evidence="5 10" id="KW-0808">Transferase</keyword>
<dbReference type="Proteomes" id="UP000623678">
    <property type="component" value="Unassembled WGS sequence"/>
</dbReference>
<evidence type="ECO:0000313" key="12">
    <source>
        <dbReference type="EMBL" id="MBC8585238.1"/>
    </source>
</evidence>
<dbReference type="PIRSF" id="PIRSF010130">
    <property type="entry name" value="PduL"/>
    <property type="match status" value="1"/>
</dbReference>
<name>A0A926II18_9FIRM</name>
<dbReference type="GO" id="GO:0016747">
    <property type="term" value="F:acyltransferase activity, transferring groups other than amino-acyl groups"/>
    <property type="evidence" value="ECO:0007669"/>
    <property type="project" value="InterPro"/>
</dbReference>
<comment type="caution">
    <text evidence="12">The sequence shown here is derived from an EMBL/GenBank/DDBJ whole genome shotgun (WGS) entry which is preliminary data.</text>
</comment>
<gene>
    <name evidence="12" type="primary">pduL</name>
    <name evidence="12" type="ORF">H8705_06540</name>
</gene>
<comment type="similarity">
    <text evidence="2 10">Belongs to the PduL family.</text>
</comment>
<keyword evidence="13" id="KW-1185">Reference proteome</keyword>
<dbReference type="EMBL" id="JACRTD010000004">
    <property type="protein sequence ID" value="MBC8585238.1"/>
    <property type="molecule type" value="Genomic_DNA"/>
</dbReference>
<accession>A0A926II18</accession>
<dbReference type="Pfam" id="PF06130">
    <property type="entry name" value="PTAC"/>
    <property type="match status" value="1"/>
</dbReference>
<keyword evidence="7" id="KW-0862">Zinc</keyword>
<evidence type="ECO:0000256" key="3">
    <source>
        <dbReference type="ARBA" id="ARBA00012206"/>
    </source>
</evidence>
<comment type="function">
    <text evidence="10">Involved in 1,2-propanediol (1,2-PD) degradation by catalyzing the conversion of propanoyl-CoA to propanoyl-phosphate.</text>
</comment>
<organism evidence="12 13">
    <name type="scientific">Youxingia wuxianensis</name>
    <dbReference type="NCBI Taxonomy" id="2763678"/>
    <lineage>
        <taxon>Bacteria</taxon>
        <taxon>Bacillati</taxon>
        <taxon>Bacillota</taxon>
        <taxon>Clostridia</taxon>
        <taxon>Eubacteriales</taxon>
        <taxon>Oscillospiraceae</taxon>
        <taxon>Youxingia</taxon>
    </lineage>
</organism>
<feature type="region of interest" description="Disordered" evidence="11">
    <location>
        <begin position="1"/>
        <end position="35"/>
    </location>
</feature>
<evidence type="ECO:0000256" key="9">
    <source>
        <dbReference type="ARBA" id="ARBA00047589"/>
    </source>
</evidence>
<evidence type="ECO:0000256" key="1">
    <source>
        <dbReference type="ARBA" id="ARBA00001947"/>
    </source>
</evidence>
<keyword evidence="8 10" id="KW-0012">Acyltransferase</keyword>
<comment type="catalytic activity">
    <reaction evidence="9 10">
        <text>propanoyl-CoA + phosphate = propanoyl phosphate + CoA</text>
        <dbReference type="Rhea" id="RHEA:28046"/>
        <dbReference type="ChEBI" id="CHEBI:43474"/>
        <dbReference type="ChEBI" id="CHEBI:57287"/>
        <dbReference type="ChEBI" id="CHEBI:57392"/>
        <dbReference type="ChEBI" id="CHEBI:58933"/>
        <dbReference type="EC" id="2.3.1.222"/>
    </reaction>
</comment>
<proteinExistence type="inferred from homology"/>
<evidence type="ECO:0000256" key="8">
    <source>
        <dbReference type="ARBA" id="ARBA00023315"/>
    </source>
</evidence>
<comment type="cofactor">
    <cofactor evidence="1">
        <name>Zn(2+)</name>
        <dbReference type="ChEBI" id="CHEBI:29105"/>
    </cofactor>
</comment>
<comment type="pathway">
    <text evidence="10">Polyol metabolism; 1,2-propanediol degradation.</text>
</comment>
<dbReference type="NCBIfam" id="NF011652">
    <property type="entry name" value="PRK15070.1"/>
    <property type="match status" value="1"/>
</dbReference>
<evidence type="ECO:0000256" key="7">
    <source>
        <dbReference type="ARBA" id="ARBA00022833"/>
    </source>
</evidence>
<evidence type="ECO:0000256" key="5">
    <source>
        <dbReference type="ARBA" id="ARBA00022679"/>
    </source>
</evidence>
<sequence>MDAPAWANVKMQGEVQPKSQAEQESSIESPSQPGKIPVEVSARHVHLTQKDVDALFGIGHQLTPKRELSQPGQFLCEERVTLITGKGEIKNVAVLGPVRKSTQVELSFTDARGLGLAVPVRQSGDTEGGGDVYIFSDKDMVRAPGSVIVAKNHIHMTCKDAQAFGVKDNQSVRVKMNTSRPVTFEDVIVRVSDQFSLAMHIDFDEANACAFQTGNTGSLLL</sequence>
<reference evidence="12" key="1">
    <citation type="submission" date="2020-08" db="EMBL/GenBank/DDBJ databases">
        <title>Genome public.</title>
        <authorList>
            <person name="Liu C."/>
            <person name="Sun Q."/>
        </authorList>
    </citation>
    <scope>NUCLEOTIDE SEQUENCE</scope>
    <source>
        <strain evidence="12">NSJ-64</strain>
    </source>
</reference>
<keyword evidence="6" id="KW-0479">Metal-binding</keyword>
<dbReference type="AlphaFoldDB" id="A0A926II18"/>
<dbReference type="GO" id="GO:0046872">
    <property type="term" value="F:metal ion binding"/>
    <property type="evidence" value="ECO:0007669"/>
    <property type="project" value="UniProtKB-KW"/>
</dbReference>
<evidence type="ECO:0000256" key="6">
    <source>
        <dbReference type="ARBA" id="ARBA00022723"/>
    </source>
</evidence>
<protein>
    <recommendedName>
        <fullName evidence="4 10">Phosphate propanoyltransferase</fullName>
        <ecNumber evidence="3 10">2.3.1.222</ecNumber>
    </recommendedName>
</protein>
<dbReference type="InterPro" id="IPR008300">
    <property type="entry name" value="PTAC"/>
</dbReference>
<dbReference type="EC" id="2.3.1.222" evidence="3 10"/>
<dbReference type="PANTHER" id="PTHR39453">
    <property type="entry name" value="PHOSPHATE PROPANOYLTRANSFERASE"/>
    <property type="match status" value="1"/>
</dbReference>
<evidence type="ECO:0000256" key="2">
    <source>
        <dbReference type="ARBA" id="ARBA00007342"/>
    </source>
</evidence>
<evidence type="ECO:0000256" key="11">
    <source>
        <dbReference type="SAM" id="MobiDB-lite"/>
    </source>
</evidence>
<feature type="compositionally biased region" description="Low complexity" evidence="11">
    <location>
        <begin position="19"/>
        <end position="32"/>
    </location>
</feature>
<evidence type="ECO:0000313" key="13">
    <source>
        <dbReference type="Proteomes" id="UP000623678"/>
    </source>
</evidence>
<dbReference type="PANTHER" id="PTHR39453:SF1">
    <property type="entry name" value="PHOSPHATE PROPANOYLTRANSFERASE"/>
    <property type="match status" value="1"/>
</dbReference>